<dbReference type="SMART" id="SM00225">
    <property type="entry name" value="BTB"/>
    <property type="match status" value="1"/>
</dbReference>
<evidence type="ECO:0000256" key="2">
    <source>
        <dbReference type="ARBA" id="ARBA00022737"/>
    </source>
</evidence>
<gene>
    <name evidence="4" type="ORF">P43SY_003440</name>
</gene>
<dbReference type="Pfam" id="PF00651">
    <property type="entry name" value="BTB"/>
    <property type="match status" value="1"/>
</dbReference>
<dbReference type="EMBL" id="JAKCXM010000246">
    <property type="protein sequence ID" value="KAJ0397565.1"/>
    <property type="molecule type" value="Genomic_DNA"/>
</dbReference>
<name>A0AAD5LDT5_PYTIN</name>
<dbReference type="PANTHER" id="PTHR46093:SF3">
    <property type="entry name" value="ACYL-COA-BINDING DOMAIN-CONTAINING PROTEIN 4"/>
    <property type="match status" value="1"/>
</dbReference>
<dbReference type="Gene3D" id="3.30.710.10">
    <property type="entry name" value="Potassium Channel Kv1.1, Chain A"/>
    <property type="match status" value="1"/>
</dbReference>
<dbReference type="Proteomes" id="UP001209570">
    <property type="component" value="Unassembled WGS sequence"/>
</dbReference>
<keyword evidence="5" id="KW-1185">Reference proteome</keyword>
<evidence type="ECO:0000313" key="5">
    <source>
        <dbReference type="Proteomes" id="UP001209570"/>
    </source>
</evidence>
<evidence type="ECO:0000256" key="1">
    <source>
        <dbReference type="ARBA" id="ARBA00022441"/>
    </source>
</evidence>
<accession>A0AAD5LDT5</accession>
<dbReference type="Gene3D" id="2.120.10.80">
    <property type="entry name" value="Kelch-type beta propeller"/>
    <property type="match status" value="3"/>
</dbReference>
<dbReference type="PANTHER" id="PTHR46093">
    <property type="entry name" value="ACYL-COA-BINDING DOMAIN-CONTAINING PROTEIN 5"/>
    <property type="match status" value="1"/>
</dbReference>
<dbReference type="PROSITE" id="PS50097">
    <property type="entry name" value="BTB"/>
    <property type="match status" value="1"/>
</dbReference>
<proteinExistence type="predicted"/>
<protein>
    <recommendedName>
        <fullName evidence="3">BTB domain-containing protein</fullName>
    </recommendedName>
</protein>
<dbReference type="InterPro" id="IPR006652">
    <property type="entry name" value="Kelch_1"/>
</dbReference>
<dbReference type="Pfam" id="PF01344">
    <property type="entry name" value="Kelch_1"/>
    <property type="match status" value="2"/>
</dbReference>
<dbReference type="InterPro" id="IPR000210">
    <property type="entry name" value="BTB/POZ_dom"/>
</dbReference>
<dbReference type="Pfam" id="PF24681">
    <property type="entry name" value="Kelch_KLHDC2_KLHL20_DRC7"/>
    <property type="match status" value="1"/>
</dbReference>
<comment type="caution">
    <text evidence="4">The sequence shown here is derived from an EMBL/GenBank/DDBJ whole genome shotgun (WGS) entry which is preliminary data.</text>
</comment>
<dbReference type="SUPFAM" id="SSF117281">
    <property type="entry name" value="Kelch motif"/>
    <property type="match status" value="2"/>
</dbReference>
<dbReference type="InterPro" id="IPR011333">
    <property type="entry name" value="SKP1/BTB/POZ_sf"/>
</dbReference>
<evidence type="ECO:0000313" key="4">
    <source>
        <dbReference type="EMBL" id="KAJ0397565.1"/>
    </source>
</evidence>
<evidence type="ECO:0000259" key="3">
    <source>
        <dbReference type="PROSITE" id="PS50097"/>
    </source>
</evidence>
<dbReference type="SMART" id="SM00612">
    <property type="entry name" value="Kelch"/>
    <property type="match status" value="3"/>
</dbReference>
<reference evidence="4" key="1">
    <citation type="submission" date="2021-12" db="EMBL/GenBank/DDBJ databases">
        <title>Prjna785345.</title>
        <authorList>
            <person name="Rujirawat T."/>
            <person name="Krajaejun T."/>
        </authorList>
    </citation>
    <scope>NUCLEOTIDE SEQUENCE</scope>
    <source>
        <strain evidence="4">Pi057C3</strain>
    </source>
</reference>
<dbReference type="SUPFAM" id="SSF54695">
    <property type="entry name" value="POZ domain"/>
    <property type="match status" value="1"/>
</dbReference>
<sequence>MPMRWEALRVQGATPTIKNHTATVISRTELLVFGGYDGRRNHNELYLFNSEELTWTPLTAPRVHGTPPAGRNGHSATLADRRVFIIGGWLGSGPLAAADMHVLDLPTMTWTQPPVLGTPPGPCNMHTADFIPHLRSVLVFRGGDGREYLNDLHALDVDTLQWRRVFATGQLPVPRANHSSAVINDDQIVIFGGWDGHKRLNDIHVLDTRSMVWSSVDVQCAHLYHSPSLQGRSSHLGGSVLPHPRAGMTFVRHRQRIFLFGGSGPSAQCYNDLHVFDPAAREWAEVTSIDDDAQLGAMTAMLSADMEEDNDDSSDMDHQDGVEAFSLRVDHADALDDCMRGLDDSTSNNLPSSDLVTAANPNDTFHGHQESARSRGHNQIVVVGPGPGRRAGHTCSVLEDRKLFIFGGSYGNEYLNDLHLLDTDPPPRATVTCTSSPTQMLQHALRDYVNCEAFSDVTFLVEGRVVYGHKMVLSLLSERFRGMFTGGFRESQQREIVIPEIRYCVFLRMMEYLYTGEFTPSNAVQLKAICLHFLRNHNTEWTEDQEDAARLRVEGVMRVAPVML</sequence>
<keyword evidence="1" id="KW-0880">Kelch repeat</keyword>
<organism evidence="4 5">
    <name type="scientific">Pythium insidiosum</name>
    <name type="common">Pythiosis disease agent</name>
    <dbReference type="NCBI Taxonomy" id="114742"/>
    <lineage>
        <taxon>Eukaryota</taxon>
        <taxon>Sar</taxon>
        <taxon>Stramenopiles</taxon>
        <taxon>Oomycota</taxon>
        <taxon>Peronosporomycetes</taxon>
        <taxon>Pythiales</taxon>
        <taxon>Pythiaceae</taxon>
        <taxon>Pythium</taxon>
    </lineage>
</organism>
<feature type="domain" description="BTB" evidence="3">
    <location>
        <begin position="455"/>
        <end position="522"/>
    </location>
</feature>
<keyword evidence="2" id="KW-0677">Repeat</keyword>
<dbReference type="AlphaFoldDB" id="A0AAD5LDT5"/>
<dbReference type="InterPro" id="IPR015915">
    <property type="entry name" value="Kelch-typ_b-propeller"/>
</dbReference>